<sequence length="239" mass="26902">MAHQVNHSSHIHNSKAMLATQSSSIVRCEYCAEPHKLCFCKQFAKQSLDQRREFVAKNKICFNCLGSNHTVYDCKKQTFCRVCNKRHHSLLHPNKELHANNDAVVKSATENTSASTSDQIVTCFSTRKFPKPKQVLLATALIKAENKLGEFQTVRALLDQGSQACFITEATAQYLRLKKIPVRGIVSGLGDERPTISKYMVNLTIKSKVDQEFILNINAYVLNHITSYLPERSMLTVAS</sequence>
<gene>
    <name evidence="1" type="ORF">HF086_011432</name>
</gene>
<evidence type="ECO:0000313" key="1">
    <source>
        <dbReference type="EMBL" id="KAH9641403.1"/>
    </source>
</evidence>
<protein>
    <recommendedName>
        <fullName evidence="3">Peptidase A2 domain-containing protein</fullName>
    </recommendedName>
</protein>
<dbReference type="AlphaFoldDB" id="A0A922SLD4"/>
<organism evidence="1 2">
    <name type="scientific">Spodoptera exigua</name>
    <name type="common">Beet armyworm</name>
    <name type="synonym">Noctua fulgens</name>
    <dbReference type="NCBI Taxonomy" id="7107"/>
    <lineage>
        <taxon>Eukaryota</taxon>
        <taxon>Metazoa</taxon>
        <taxon>Ecdysozoa</taxon>
        <taxon>Arthropoda</taxon>
        <taxon>Hexapoda</taxon>
        <taxon>Insecta</taxon>
        <taxon>Pterygota</taxon>
        <taxon>Neoptera</taxon>
        <taxon>Endopterygota</taxon>
        <taxon>Lepidoptera</taxon>
        <taxon>Glossata</taxon>
        <taxon>Ditrysia</taxon>
        <taxon>Noctuoidea</taxon>
        <taxon>Noctuidae</taxon>
        <taxon>Amphipyrinae</taxon>
        <taxon>Spodoptera</taxon>
    </lineage>
</organism>
<name>A0A922SLD4_SPOEX</name>
<accession>A0A922SLD4</accession>
<reference evidence="1" key="1">
    <citation type="journal article" date="2021" name="G3 (Bethesda)">
        <title>Genome and transcriptome analysis of the beet armyworm Spodoptera exigua reveals targets for pest control. .</title>
        <authorList>
            <person name="Simon S."/>
            <person name="Breeschoten T."/>
            <person name="Jansen H.J."/>
            <person name="Dirks R.P."/>
            <person name="Schranz M.E."/>
            <person name="Ros V.I.D."/>
        </authorList>
    </citation>
    <scope>NUCLEOTIDE SEQUENCE</scope>
    <source>
        <strain evidence="1">TB_SE_WUR_2020</strain>
    </source>
</reference>
<dbReference type="Proteomes" id="UP000814243">
    <property type="component" value="Unassembled WGS sequence"/>
</dbReference>
<evidence type="ECO:0008006" key="3">
    <source>
        <dbReference type="Google" id="ProtNLM"/>
    </source>
</evidence>
<dbReference type="EMBL" id="JACEFF010000235">
    <property type="protein sequence ID" value="KAH9641403.1"/>
    <property type="molecule type" value="Genomic_DNA"/>
</dbReference>
<dbReference type="PANTHER" id="PTHR47331:SF1">
    <property type="entry name" value="GAG-LIKE PROTEIN"/>
    <property type="match status" value="1"/>
</dbReference>
<evidence type="ECO:0000313" key="2">
    <source>
        <dbReference type="Proteomes" id="UP000814243"/>
    </source>
</evidence>
<comment type="caution">
    <text evidence="1">The sequence shown here is derived from an EMBL/GenBank/DDBJ whole genome shotgun (WGS) entry which is preliminary data.</text>
</comment>
<dbReference type="PANTHER" id="PTHR47331">
    <property type="entry name" value="PHD-TYPE DOMAIN-CONTAINING PROTEIN"/>
    <property type="match status" value="1"/>
</dbReference>
<dbReference type="InterPro" id="IPR021109">
    <property type="entry name" value="Peptidase_aspartic_dom_sf"/>
</dbReference>
<dbReference type="Gene3D" id="2.40.70.10">
    <property type="entry name" value="Acid Proteases"/>
    <property type="match status" value="1"/>
</dbReference>
<proteinExistence type="predicted"/>